<dbReference type="Proteomes" id="UP000217790">
    <property type="component" value="Unassembled WGS sequence"/>
</dbReference>
<dbReference type="AlphaFoldDB" id="A0A2H3CJL0"/>
<evidence type="ECO:0000313" key="3">
    <source>
        <dbReference type="EMBL" id="PBK82070.1"/>
    </source>
</evidence>
<protein>
    <submittedName>
        <fullName evidence="3">Uncharacterized protein</fullName>
    </submittedName>
</protein>
<evidence type="ECO:0000256" key="1">
    <source>
        <dbReference type="SAM" id="Coils"/>
    </source>
</evidence>
<accession>A0A2H3CJL0</accession>
<evidence type="ECO:0000313" key="4">
    <source>
        <dbReference type="Proteomes" id="UP000217790"/>
    </source>
</evidence>
<reference evidence="4" key="1">
    <citation type="journal article" date="2017" name="Nat. Ecol. Evol.">
        <title>Genome expansion and lineage-specific genetic innovations in the forest pathogenic fungi Armillaria.</title>
        <authorList>
            <person name="Sipos G."/>
            <person name="Prasanna A.N."/>
            <person name="Walter M.C."/>
            <person name="O'Connor E."/>
            <person name="Balint B."/>
            <person name="Krizsan K."/>
            <person name="Kiss B."/>
            <person name="Hess J."/>
            <person name="Varga T."/>
            <person name="Slot J."/>
            <person name="Riley R."/>
            <person name="Boka B."/>
            <person name="Rigling D."/>
            <person name="Barry K."/>
            <person name="Lee J."/>
            <person name="Mihaltcheva S."/>
            <person name="LaButti K."/>
            <person name="Lipzen A."/>
            <person name="Waldron R."/>
            <person name="Moloney N.M."/>
            <person name="Sperisen C."/>
            <person name="Kredics L."/>
            <person name="Vagvoelgyi C."/>
            <person name="Patrignani A."/>
            <person name="Fitzpatrick D."/>
            <person name="Nagy I."/>
            <person name="Doyle S."/>
            <person name="Anderson J.B."/>
            <person name="Grigoriev I.V."/>
            <person name="Gueldener U."/>
            <person name="Muensterkoetter M."/>
            <person name="Nagy L.G."/>
        </authorList>
    </citation>
    <scope>NUCLEOTIDE SEQUENCE [LARGE SCALE GENOMIC DNA]</scope>
    <source>
        <strain evidence="4">Ar21-2</strain>
    </source>
</reference>
<proteinExistence type="predicted"/>
<feature type="coiled-coil region" evidence="1">
    <location>
        <begin position="146"/>
        <end position="173"/>
    </location>
</feature>
<name>A0A2H3CJL0_ARMGA</name>
<keyword evidence="4" id="KW-1185">Reference proteome</keyword>
<feature type="region of interest" description="Disordered" evidence="2">
    <location>
        <begin position="213"/>
        <end position="250"/>
    </location>
</feature>
<dbReference type="EMBL" id="KZ293721">
    <property type="protein sequence ID" value="PBK82070.1"/>
    <property type="molecule type" value="Genomic_DNA"/>
</dbReference>
<gene>
    <name evidence="3" type="ORF">ARMGADRAFT_1038853</name>
</gene>
<evidence type="ECO:0000256" key="2">
    <source>
        <dbReference type="SAM" id="MobiDB-lite"/>
    </source>
</evidence>
<organism evidence="3 4">
    <name type="scientific">Armillaria gallica</name>
    <name type="common">Bulbous honey fungus</name>
    <name type="synonym">Armillaria bulbosa</name>
    <dbReference type="NCBI Taxonomy" id="47427"/>
    <lineage>
        <taxon>Eukaryota</taxon>
        <taxon>Fungi</taxon>
        <taxon>Dikarya</taxon>
        <taxon>Basidiomycota</taxon>
        <taxon>Agaricomycotina</taxon>
        <taxon>Agaricomycetes</taxon>
        <taxon>Agaricomycetidae</taxon>
        <taxon>Agaricales</taxon>
        <taxon>Marasmiineae</taxon>
        <taxon>Physalacriaceae</taxon>
        <taxon>Armillaria</taxon>
    </lineage>
</organism>
<sequence length="250" mass="28677">MDNLTAAPLDIEAIDAVDPNVEHGSYVTAKRVLADCDETEQDKDRMKIVEIIDDDKVTFLRQRLHQTQESHLDQIKSLKDKYDAMLRLQKKELRELDNQHDRNFRRLQEKHNSKRAAIQTHHVRSITEVQTTLGMAATSFRQQIVNTIESESLEQLQKRIRDAESESTSYRSAADERIRALQTSVAFTEIRVAKLSSDLDRTWQEINKHYRQDSDSVVADNARGMGGPSLHDSVTPDDAESVDSWFSAQE</sequence>
<dbReference type="InParanoid" id="A0A2H3CJL0"/>
<feature type="coiled-coil region" evidence="1">
    <location>
        <begin position="79"/>
        <end position="110"/>
    </location>
</feature>
<keyword evidence="1" id="KW-0175">Coiled coil</keyword>